<gene>
    <name evidence="1" type="ORF">ACFQKB_09965</name>
</gene>
<dbReference type="EMBL" id="JBHSXS010000004">
    <property type="protein sequence ID" value="MFC6880089.1"/>
    <property type="molecule type" value="Genomic_DNA"/>
</dbReference>
<organism evidence="1 2">
    <name type="scientific">Actinomadura yumaensis</name>
    <dbReference type="NCBI Taxonomy" id="111807"/>
    <lineage>
        <taxon>Bacteria</taxon>
        <taxon>Bacillati</taxon>
        <taxon>Actinomycetota</taxon>
        <taxon>Actinomycetes</taxon>
        <taxon>Streptosporangiales</taxon>
        <taxon>Thermomonosporaceae</taxon>
        <taxon>Actinomadura</taxon>
    </lineage>
</organism>
<dbReference type="Proteomes" id="UP001596380">
    <property type="component" value="Unassembled WGS sequence"/>
</dbReference>
<protein>
    <recommendedName>
        <fullName evidence="3">Excreted virulence factor EspC, type VII ESX diderm</fullName>
    </recommendedName>
</protein>
<comment type="caution">
    <text evidence="1">The sequence shown here is derived from an EMBL/GenBank/DDBJ whole genome shotgun (WGS) entry which is preliminary data.</text>
</comment>
<keyword evidence="2" id="KW-1185">Reference proteome</keyword>
<accession>A0ABW2CGI0</accession>
<evidence type="ECO:0000313" key="2">
    <source>
        <dbReference type="Proteomes" id="UP001596380"/>
    </source>
</evidence>
<evidence type="ECO:0000313" key="1">
    <source>
        <dbReference type="EMBL" id="MFC6880089.1"/>
    </source>
</evidence>
<proteinExistence type="predicted"/>
<evidence type="ECO:0008006" key="3">
    <source>
        <dbReference type="Google" id="ProtNLM"/>
    </source>
</evidence>
<sequence length="99" mass="10444">MTDKWADPKRIALHGKDITDQVVPAVRKAGDELGKSGVYDLEGGDFSITCSAAAAAYPIAVQFAFEDLKSELQAIRTLAAQVDRAATTYGDAEAANAGR</sequence>
<reference evidence="2" key="1">
    <citation type="journal article" date="2019" name="Int. J. Syst. Evol. Microbiol.">
        <title>The Global Catalogue of Microorganisms (GCM) 10K type strain sequencing project: providing services to taxonomists for standard genome sequencing and annotation.</title>
        <authorList>
            <consortium name="The Broad Institute Genomics Platform"/>
            <consortium name="The Broad Institute Genome Sequencing Center for Infectious Disease"/>
            <person name="Wu L."/>
            <person name="Ma J."/>
        </authorList>
    </citation>
    <scope>NUCLEOTIDE SEQUENCE [LARGE SCALE GENOMIC DNA]</scope>
    <source>
        <strain evidence="2">JCM 3369</strain>
    </source>
</reference>
<name>A0ABW2CGI0_9ACTN</name>
<dbReference type="RefSeq" id="WP_160820594.1">
    <property type="nucleotide sequence ID" value="NZ_JBHSXE010000001.1"/>
</dbReference>